<dbReference type="PANTHER" id="PTHR34072">
    <property type="entry name" value="ENZYMATIC POLYPROTEIN-RELATED"/>
    <property type="match status" value="1"/>
</dbReference>
<dbReference type="Proteomes" id="UP000321393">
    <property type="component" value="Unassembled WGS sequence"/>
</dbReference>
<dbReference type="InterPro" id="IPR056924">
    <property type="entry name" value="SH3_Tf2-1"/>
</dbReference>
<feature type="domain" description="Reverse transcriptase/retrotransposon-derived protein RNase H-like" evidence="1">
    <location>
        <begin position="118"/>
        <end position="208"/>
    </location>
</feature>
<reference evidence="3 4" key="1">
    <citation type="submission" date="2019-08" db="EMBL/GenBank/DDBJ databases">
        <title>Draft genome sequences of two oriental melons (Cucumis melo L. var makuwa).</title>
        <authorList>
            <person name="Kwon S.-Y."/>
        </authorList>
    </citation>
    <scope>NUCLEOTIDE SEQUENCE [LARGE SCALE GENOMIC DNA]</scope>
    <source>
        <strain evidence="4">cv. SW 3</strain>
        <tissue evidence="3">Leaf</tissue>
    </source>
</reference>
<dbReference type="InterPro" id="IPR041577">
    <property type="entry name" value="RT_RNaseH_2"/>
</dbReference>
<dbReference type="STRING" id="1194695.A0A5A7T555"/>
<dbReference type="PANTHER" id="PTHR34072:SF52">
    <property type="entry name" value="RIBONUCLEASE H"/>
    <property type="match status" value="1"/>
</dbReference>
<dbReference type="EMBL" id="SSTE01018788">
    <property type="protein sequence ID" value="KAA0037968.1"/>
    <property type="molecule type" value="Genomic_DNA"/>
</dbReference>
<dbReference type="SUPFAM" id="SSF56672">
    <property type="entry name" value="DNA/RNA polymerases"/>
    <property type="match status" value="1"/>
</dbReference>
<dbReference type="Pfam" id="PF24626">
    <property type="entry name" value="SH3_Tf2-1"/>
    <property type="match status" value="1"/>
</dbReference>
<name>A0A5A7T555_CUCMM</name>
<dbReference type="Pfam" id="PF17919">
    <property type="entry name" value="RT_RNaseH_2"/>
    <property type="match status" value="1"/>
</dbReference>
<dbReference type="InterPro" id="IPR043502">
    <property type="entry name" value="DNA/RNA_pol_sf"/>
</dbReference>
<accession>A0A5A7T555</accession>
<comment type="caution">
    <text evidence="3">The sequence shown here is derived from an EMBL/GenBank/DDBJ whole genome shotgun (WGS) entry which is preliminary data.</text>
</comment>
<evidence type="ECO:0000313" key="4">
    <source>
        <dbReference type="Proteomes" id="UP000321393"/>
    </source>
</evidence>
<proteinExistence type="predicted"/>
<dbReference type="InterPro" id="IPR043128">
    <property type="entry name" value="Rev_trsase/Diguanyl_cyclase"/>
</dbReference>
<dbReference type="AlphaFoldDB" id="A0A5A7T555"/>
<organism evidence="3 4">
    <name type="scientific">Cucumis melo var. makuwa</name>
    <name type="common">Oriental melon</name>
    <dbReference type="NCBI Taxonomy" id="1194695"/>
    <lineage>
        <taxon>Eukaryota</taxon>
        <taxon>Viridiplantae</taxon>
        <taxon>Streptophyta</taxon>
        <taxon>Embryophyta</taxon>
        <taxon>Tracheophyta</taxon>
        <taxon>Spermatophyta</taxon>
        <taxon>Magnoliopsida</taxon>
        <taxon>eudicotyledons</taxon>
        <taxon>Gunneridae</taxon>
        <taxon>Pentapetalae</taxon>
        <taxon>rosids</taxon>
        <taxon>fabids</taxon>
        <taxon>Cucurbitales</taxon>
        <taxon>Cucurbitaceae</taxon>
        <taxon>Benincaseae</taxon>
        <taxon>Cucumis</taxon>
    </lineage>
</organism>
<dbReference type="Gene3D" id="3.30.70.270">
    <property type="match status" value="1"/>
</dbReference>
<dbReference type="OrthoDB" id="1000448at2759"/>
<evidence type="ECO:0000313" key="3">
    <source>
        <dbReference type="EMBL" id="KAA0037968.1"/>
    </source>
</evidence>
<evidence type="ECO:0000259" key="1">
    <source>
        <dbReference type="Pfam" id="PF17919"/>
    </source>
</evidence>
<evidence type="ECO:0000259" key="2">
    <source>
        <dbReference type="Pfam" id="PF24626"/>
    </source>
</evidence>
<protein>
    <submittedName>
        <fullName evidence="3">Pol protein</fullName>
    </submittedName>
</protein>
<sequence length="384" mass="43873">MLFNKIEIASQVIDVTLLVLDLHDLDIILGTSFKFKGVGTVALPKEISAMKAKCLRISKTVFIDDILVYSKIEQVSFLGYVVSKDGVSMDPTKIEAVTSWSRPSTVSELTRKGTEFVWSKACEDNFQNLKQKLVTAPVLTVPHGSRSFVIYSNASKKGLGCVLMQQGKVLTYGSRQLKIHEHNYPTHDLELMAVVFTLKIWRHYLYGLPGTLKDYTVIWVVVDRLTKSAHFIPGKCTYTVKMPISLLSSRRDFRLPWTRVFRLPSTWHRLRLYMVNVTDPLFVGMRKDLEFDVGDKMFLKVAPMKDVLRFEKEGRLSYRFVGSLEILEQVGPVAYHFAFPPSLSTICDMFHVSMLRKYVTDPSHVVDYEPLEIDENLSYAEQPV</sequence>
<gene>
    <name evidence="3" type="ORF">E6C27_scaffold36G001510</name>
</gene>
<feature type="domain" description="Tf2-1-like SH3-like" evidence="2">
    <location>
        <begin position="294"/>
        <end position="359"/>
    </location>
</feature>